<evidence type="ECO:0000313" key="1">
    <source>
        <dbReference type="Proteomes" id="UP000504604"/>
    </source>
</evidence>
<evidence type="ECO:0000313" key="2">
    <source>
        <dbReference type="RefSeq" id="XP_011082875.1"/>
    </source>
</evidence>
<keyword evidence="1" id="KW-1185">Reference proteome</keyword>
<dbReference type="FunCoup" id="A0A6I9TP30">
    <property type="interactions" value="2"/>
</dbReference>
<dbReference type="InParanoid" id="A0A6I9TP30"/>
<name>A0A6I9TP30_SESIN</name>
<proteinExistence type="predicted"/>
<dbReference type="KEGG" id="sind:105165527"/>
<dbReference type="GeneID" id="105165527"/>
<dbReference type="AlphaFoldDB" id="A0A6I9TP30"/>
<protein>
    <submittedName>
        <fullName evidence="2">Uncharacterized protein LOC105165527</fullName>
    </submittedName>
</protein>
<dbReference type="PANTHER" id="PTHR37611">
    <property type="entry name" value="VIRUS-SPECIFIC-SIGNALING-PATHWAY REGULATED PROTEIN-RELATED"/>
    <property type="match status" value="1"/>
</dbReference>
<gene>
    <name evidence="2" type="primary">LOC105165527</name>
</gene>
<reference evidence="2" key="1">
    <citation type="submission" date="2025-08" db="UniProtKB">
        <authorList>
            <consortium name="RefSeq"/>
        </authorList>
    </citation>
    <scope>IDENTIFICATION</scope>
</reference>
<sequence length="174" mass="19785">MASTVSENWEYMDSTHDCFENLELSQINHSLLMSLLDETQVDDCDDERLTKVIRSLEAEIDSNGHDYAYDHNYTTWENDLVDCQSSNDESNDLDRSLQQDDLDLHWMDMETTIPSSPSGGMGGWYMDHHGLGMVGGMSHEFGGTKNYSHICYGSPLEEQDYGSLWHETNASVIE</sequence>
<dbReference type="RefSeq" id="XP_011082875.1">
    <property type="nucleotide sequence ID" value="XM_011084573.2"/>
</dbReference>
<accession>A0A6I9TP30</accession>
<organism evidence="1 2">
    <name type="scientific">Sesamum indicum</name>
    <name type="common">Oriental sesame</name>
    <name type="synonym">Sesamum orientale</name>
    <dbReference type="NCBI Taxonomy" id="4182"/>
    <lineage>
        <taxon>Eukaryota</taxon>
        <taxon>Viridiplantae</taxon>
        <taxon>Streptophyta</taxon>
        <taxon>Embryophyta</taxon>
        <taxon>Tracheophyta</taxon>
        <taxon>Spermatophyta</taxon>
        <taxon>Magnoliopsida</taxon>
        <taxon>eudicotyledons</taxon>
        <taxon>Gunneridae</taxon>
        <taxon>Pentapetalae</taxon>
        <taxon>asterids</taxon>
        <taxon>lamiids</taxon>
        <taxon>Lamiales</taxon>
        <taxon>Pedaliaceae</taxon>
        <taxon>Sesamum</taxon>
    </lineage>
</organism>
<dbReference type="Proteomes" id="UP000504604">
    <property type="component" value="Linkage group LG6"/>
</dbReference>
<dbReference type="PANTHER" id="PTHR37611:SF2">
    <property type="entry name" value="VIRUS-SPECIFIC-SIGNALING-PATHWAY REGULATED PROTEIN-RELATED"/>
    <property type="match status" value="1"/>
</dbReference>
<dbReference type="OrthoDB" id="691231at2759"/>